<keyword evidence="9 14" id="KW-0472">Membrane</keyword>
<evidence type="ECO:0000256" key="14">
    <source>
        <dbReference type="HAMAP-Rule" id="MF_01006"/>
    </source>
</evidence>
<evidence type="ECO:0000313" key="16">
    <source>
        <dbReference type="Proteomes" id="UP000176778"/>
    </source>
</evidence>
<name>A0A1F7X7U9_9BACT</name>
<keyword evidence="6 14" id="KW-0812">Transmembrane</keyword>
<comment type="catalytic activity">
    <reaction evidence="13 14">
        <text>di-trans,octa-cis-undecaprenyl diphosphate + H2O = di-trans,octa-cis-undecaprenyl phosphate + phosphate + H(+)</text>
        <dbReference type="Rhea" id="RHEA:28094"/>
        <dbReference type="ChEBI" id="CHEBI:15377"/>
        <dbReference type="ChEBI" id="CHEBI:15378"/>
        <dbReference type="ChEBI" id="CHEBI:43474"/>
        <dbReference type="ChEBI" id="CHEBI:58405"/>
        <dbReference type="ChEBI" id="CHEBI:60392"/>
        <dbReference type="EC" id="3.6.1.27"/>
    </reaction>
</comment>
<comment type="function">
    <text evidence="14">Catalyzes the dephosphorylation of undecaprenyl diphosphate (UPP). Confers resistance to bacitracin.</text>
</comment>
<dbReference type="Proteomes" id="UP000176778">
    <property type="component" value="Unassembled WGS sequence"/>
</dbReference>
<evidence type="ECO:0000256" key="2">
    <source>
        <dbReference type="ARBA" id="ARBA00010621"/>
    </source>
</evidence>
<comment type="caution">
    <text evidence="15">The sequence shown here is derived from an EMBL/GenBank/DDBJ whole genome shotgun (WGS) entry which is preliminary data.</text>
</comment>
<evidence type="ECO:0000256" key="11">
    <source>
        <dbReference type="ARBA" id="ARBA00032707"/>
    </source>
</evidence>
<evidence type="ECO:0000256" key="4">
    <source>
        <dbReference type="ARBA" id="ARBA00021581"/>
    </source>
</evidence>
<evidence type="ECO:0000256" key="5">
    <source>
        <dbReference type="ARBA" id="ARBA00022475"/>
    </source>
</evidence>
<dbReference type="PANTHER" id="PTHR30622">
    <property type="entry name" value="UNDECAPRENYL-DIPHOSPHATASE"/>
    <property type="match status" value="1"/>
</dbReference>
<dbReference type="GO" id="GO:0046677">
    <property type="term" value="P:response to antibiotic"/>
    <property type="evidence" value="ECO:0007669"/>
    <property type="project" value="UniProtKB-UniRule"/>
</dbReference>
<comment type="caution">
    <text evidence="14">Lacks conserved residue(s) required for the propagation of feature annotation.</text>
</comment>
<proteinExistence type="inferred from homology"/>
<dbReference type="GO" id="GO:0008360">
    <property type="term" value="P:regulation of cell shape"/>
    <property type="evidence" value="ECO:0007669"/>
    <property type="project" value="UniProtKB-KW"/>
</dbReference>
<keyword evidence="10 14" id="KW-0046">Antibiotic resistance</keyword>
<keyword evidence="14" id="KW-0573">Peptidoglycan synthesis</keyword>
<dbReference type="EMBL" id="MGFR01000001">
    <property type="protein sequence ID" value="OGM10385.1"/>
    <property type="molecule type" value="Genomic_DNA"/>
</dbReference>
<feature type="transmembrane region" description="Helical" evidence="14">
    <location>
        <begin position="40"/>
        <end position="60"/>
    </location>
</feature>
<dbReference type="GO" id="GO:0005886">
    <property type="term" value="C:plasma membrane"/>
    <property type="evidence" value="ECO:0007669"/>
    <property type="project" value="UniProtKB-SubCell"/>
</dbReference>
<evidence type="ECO:0000256" key="10">
    <source>
        <dbReference type="ARBA" id="ARBA00023251"/>
    </source>
</evidence>
<accession>A0A1F7X7U9</accession>
<protein>
    <recommendedName>
        <fullName evidence="4 14">Undecaprenyl-diphosphatase</fullName>
        <ecNumber evidence="3 14">3.6.1.27</ecNumber>
    </recommendedName>
    <alternativeName>
        <fullName evidence="12 14">Bacitracin resistance protein</fullName>
    </alternativeName>
    <alternativeName>
        <fullName evidence="11 14">Undecaprenyl pyrophosphate phosphatase</fullName>
    </alternativeName>
</protein>
<feature type="transmembrane region" description="Helical" evidence="14">
    <location>
        <begin position="201"/>
        <end position="224"/>
    </location>
</feature>
<evidence type="ECO:0000256" key="8">
    <source>
        <dbReference type="ARBA" id="ARBA00022989"/>
    </source>
</evidence>
<gene>
    <name evidence="14" type="primary">uppP</name>
    <name evidence="15" type="ORF">A2Y68_02695</name>
</gene>
<sequence length="245" mass="26284">MGFISSIFLGIIQGLTEFLPVSSSGHLVLAQSLIPGFRQPGILFDVILHFATLFAVLFYFRKGIFKLGLGYLWYLAVGTVPAVVIGFLFKDAIEGMFQSAKFLGFEFMISGLINLAIYKIKPGKKAVNAKNSFLTGIAQAVAIIPAISRSGSTIFSGVAQGIEPKKAVEFSFLLSVPAILGANILEIASHGPGGGFVVSDYLVGFVAAFASGFFAIGLVLKLLLNRKFKFFAYYCFILGAITLLI</sequence>
<evidence type="ECO:0000256" key="1">
    <source>
        <dbReference type="ARBA" id="ARBA00004651"/>
    </source>
</evidence>
<dbReference type="InterPro" id="IPR003824">
    <property type="entry name" value="UppP"/>
</dbReference>
<keyword evidence="5 14" id="KW-1003">Cell membrane</keyword>
<evidence type="ECO:0000256" key="7">
    <source>
        <dbReference type="ARBA" id="ARBA00022801"/>
    </source>
</evidence>
<evidence type="ECO:0000313" key="15">
    <source>
        <dbReference type="EMBL" id="OGM10385.1"/>
    </source>
</evidence>
<keyword evidence="14" id="KW-0961">Cell wall biogenesis/degradation</keyword>
<evidence type="ECO:0000256" key="3">
    <source>
        <dbReference type="ARBA" id="ARBA00012374"/>
    </source>
</evidence>
<evidence type="ECO:0000256" key="12">
    <source>
        <dbReference type="ARBA" id="ARBA00032932"/>
    </source>
</evidence>
<dbReference type="STRING" id="1802479.A2Y68_02695"/>
<dbReference type="EC" id="3.6.1.27" evidence="3 14"/>
<keyword evidence="8 14" id="KW-1133">Transmembrane helix</keyword>
<feature type="transmembrane region" description="Helical" evidence="14">
    <location>
        <begin position="102"/>
        <end position="120"/>
    </location>
</feature>
<dbReference type="PANTHER" id="PTHR30622:SF2">
    <property type="entry name" value="UNDECAPRENYL-DIPHOSPHATASE"/>
    <property type="match status" value="1"/>
</dbReference>
<reference evidence="15 16" key="1">
    <citation type="journal article" date="2016" name="Nat. Commun.">
        <title>Thousands of microbial genomes shed light on interconnected biogeochemical processes in an aquifer system.</title>
        <authorList>
            <person name="Anantharaman K."/>
            <person name="Brown C.T."/>
            <person name="Hug L.A."/>
            <person name="Sharon I."/>
            <person name="Castelle C.J."/>
            <person name="Probst A.J."/>
            <person name="Thomas B.C."/>
            <person name="Singh A."/>
            <person name="Wilkins M.J."/>
            <person name="Karaoz U."/>
            <person name="Brodie E.L."/>
            <person name="Williams K.H."/>
            <person name="Hubbard S.S."/>
            <person name="Banfield J.F."/>
        </authorList>
    </citation>
    <scope>NUCLEOTIDE SEQUENCE [LARGE SCALE GENOMIC DNA]</scope>
</reference>
<comment type="subcellular location">
    <subcellularLocation>
        <location evidence="1 14">Cell membrane</location>
        <topology evidence="1 14">Multi-pass membrane protein</topology>
    </subcellularLocation>
</comment>
<dbReference type="GO" id="GO:0071555">
    <property type="term" value="P:cell wall organization"/>
    <property type="evidence" value="ECO:0007669"/>
    <property type="project" value="UniProtKB-KW"/>
</dbReference>
<evidence type="ECO:0000256" key="13">
    <source>
        <dbReference type="ARBA" id="ARBA00047594"/>
    </source>
</evidence>
<feature type="transmembrane region" description="Helical" evidence="14">
    <location>
        <begin position="72"/>
        <end position="90"/>
    </location>
</feature>
<evidence type="ECO:0000256" key="9">
    <source>
        <dbReference type="ARBA" id="ARBA00023136"/>
    </source>
</evidence>
<dbReference type="AlphaFoldDB" id="A0A1F7X7U9"/>
<keyword evidence="14" id="KW-0133">Cell shape</keyword>
<dbReference type="GO" id="GO:0050380">
    <property type="term" value="F:undecaprenyl-diphosphatase activity"/>
    <property type="evidence" value="ECO:0007669"/>
    <property type="project" value="UniProtKB-UniRule"/>
</dbReference>
<organism evidence="15 16">
    <name type="scientific">Candidatus Woesebacteria bacterium RBG_13_46_13</name>
    <dbReference type="NCBI Taxonomy" id="1802479"/>
    <lineage>
        <taxon>Bacteria</taxon>
        <taxon>Candidatus Woeseibacteriota</taxon>
    </lineage>
</organism>
<evidence type="ECO:0000256" key="6">
    <source>
        <dbReference type="ARBA" id="ARBA00022692"/>
    </source>
</evidence>
<comment type="similarity">
    <text evidence="2 14">Belongs to the UppP family.</text>
</comment>
<dbReference type="GO" id="GO:0009252">
    <property type="term" value="P:peptidoglycan biosynthetic process"/>
    <property type="evidence" value="ECO:0007669"/>
    <property type="project" value="UniProtKB-KW"/>
</dbReference>
<comment type="miscellaneous">
    <text evidence="14">Bacitracin is thought to be involved in the inhibition of peptidoglycan synthesis by sequestering undecaprenyl diphosphate, thereby reducing the pool of lipid carrier available.</text>
</comment>
<keyword evidence="7 14" id="KW-0378">Hydrolase</keyword>
<dbReference type="Pfam" id="PF02673">
    <property type="entry name" value="BacA"/>
    <property type="match status" value="1"/>
</dbReference>
<dbReference type="HAMAP" id="MF_01006">
    <property type="entry name" value="Undec_diphosphatase"/>
    <property type="match status" value="1"/>
</dbReference>